<evidence type="ECO:0000256" key="4">
    <source>
        <dbReference type="ARBA" id="ARBA00004752"/>
    </source>
</evidence>
<dbReference type="Pfam" id="PF02873">
    <property type="entry name" value="MurB_C"/>
    <property type="match status" value="1"/>
</dbReference>
<gene>
    <name evidence="20" type="primary">murB</name>
    <name evidence="22" type="ORF">SAOR_03560</name>
</gene>
<evidence type="ECO:0000256" key="8">
    <source>
        <dbReference type="ARBA" id="ARBA00022490"/>
    </source>
</evidence>
<dbReference type="InterPro" id="IPR036635">
    <property type="entry name" value="MurB_C_sf"/>
</dbReference>
<evidence type="ECO:0000256" key="11">
    <source>
        <dbReference type="ARBA" id="ARBA00022827"/>
    </source>
</evidence>
<evidence type="ECO:0000256" key="10">
    <source>
        <dbReference type="ARBA" id="ARBA00022630"/>
    </source>
</evidence>
<name>A0A423PVB1_9GAMM</name>
<dbReference type="GO" id="GO:0008360">
    <property type="term" value="P:regulation of cell shape"/>
    <property type="evidence" value="ECO:0007669"/>
    <property type="project" value="UniProtKB-KW"/>
</dbReference>
<evidence type="ECO:0000256" key="16">
    <source>
        <dbReference type="ARBA" id="ARBA00023306"/>
    </source>
</evidence>
<evidence type="ECO:0000256" key="6">
    <source>
        <dbReference type="ARBA" id="ARBA00012518"/>
    </source>
</evidence>
<dbReference type="InterPro" id="IPR006094">
    <property type="entry name" value="Oxid_FAD_bind_N"/>
</dbReference>
<comment type="function">
    <text evidence="2 20">Cell wall formation.</text>
</comment>
<protein>
    <recommendedName>
        <fullName evidence="7 20">UDP-N-acetylenolpyruvoylglucosamine reductase</fullName>
        <ecNumber evidence="6 20">1.3.1.98</ecNumber>
    </recommendedName>
    <alternativeName>
        <fullName evidence="18 20">UDP-N-acetylmuramate dehydrogenase</fullName>
    </alternativeName>
</protein>
<dbReference type="Gene3D" id="3.90.78.10">
    <property type="entry name" value="UDP-N-acetylenolpyruvoylglucosamine reductase, C-terminal domain"/>
    <property type="match status" value="1"/>
</dbReference>
<dbReference type="GO" id="GO:0008762">
    <property type="term" value="F:UDP-N-acetylmuramate dehydrogenase activity"/>
    <property type="evidence" value="ECO:0007669"/>
    <property type="project" value="UniProtKB-UniRule"/>
</dbReference>
<dbReference type="SUPFAM" id="SSF56194">
    <property type="entry name" value="Uridine diphospho-N-Acetylenolpyruvylglucosamine reductase, MurB, C-terminal domain"/>
    <property type="match status" value="1"/>
</dbReference>
<evidence type="ECO:0000256" key="2">
    <source>
        <dbReference type="ARBA" id="ARBA00003921"/>
    </source>
</evidence>
<keyword evidence="15 20" id="KW-0560">Oxidoreductase</keyword>
<keyword evidence="10 20" id="KW-0285">Flavoprotein</keyword>
<dbReference type="InterPro" id="IPR016169">
    <property type="entry name" value="FAD-bd_PCMH_sub2"/>
</dbReference>
<evidence type="ECO:0000256" key="20">
    <source>
        <dbReference type="HAMAP-Rule" id="MF_00037"/>
    </source>
</evidence>
<feature type="active site" description="Proton donor" evidence="20">
    <location>
        <position position="240"/>
    </location>
</feature>
<keyword evidence="16 20" id="KW-0131">Cell cycle</keyword>
<dbReference type="GO" id="GO:0071949">
    <property type="term" value="F:FAD binding"/>
    <property type="evidence" value="ECO:0007669"/>
    <property type="project" value="InterPro"/>
</dbReference>
<evidence type="ECO:0000256" key="1">
    <source>
        <dbReference type="ARBA" id="ARBA00001974"/>
    </source>
</evidence>
<evidence type="ECO:0000256" key="13">
    <source>
        <dbReference type="ARBA" id="ARBA00022960"/>
    </source>
</evidence>
<dbReference type="SUPFAM" id="SSF56176">
    <property type="entry name" value="FAD-binding/transporter-associated domain-like"/>
    <property type="match status" value="1"/>
</dbReference>
<comment type="catalytic activity">
    <reaction evidence="19 20">
        <text>UDP-N-acetyl-alpha-D-muramate + NADP(+) = UDP-N-acetyl-3-O-(1-carboxyvinyl)-alpha-D-glucosamine + NADPH + H(+)</text>
        <dbReference type="Rhea" id="RHEA:12248"/>
        <dbReference type="ChEBI" id="CHEBI:15378"/>
        <dbReference type="ChEBI" id="CHEBI:57783"/>
        <dbReference type="ChEBI" id="CHEBI:58349"/>
        <dbReference type="ChEBI" id="CHEBI:68483"/>
        <dbReference type="ChEBI" id="CHEBI:70757"/>
        <dbReference type="EC" id="1.3.1.98"/>
    </reaction>
</comment>
<dbReference type="InterPro" id="IPR016166">
    <property type="entry name" value="FAD-bd_PCMH"/>
</dbReference>
<comment type="similarity">
    <text evidence="5 20">Belongs to the MurB family.</text>
</comment>
<dbReference type="Pfam" id="PF01565">
    <property type="entry name" value="FAD_binding_4"/>
    <property type="match status" value="1"/>
</dbReference>
<dbReference type="GO" id="GO:0005829">
    <property type="term" value="C:cytosol"/>
    <property type="evidence" value="ECO:0007669"/>
    <property type="project" value="TreeGrafter"/>
</dbReference>
<evidence type="ECO:0000256" key="3">
    <source>
        <dbReference type="ARBA" id="ARBA00004496"/>
    </source>
</evidence>
<dbReference type="InterPro" id="IPR036318">
    <property type="entry name" value="FAD-bd_PCMH-like_sf"/>
</dbReference>
<evidence type="ECO:0000256" key="15">
    <source>
        <dbReference type="ARBA" id="ARBA00023002"/>
    </source>
</evidence>
<dbReference type="Gene3D" id="3.30.43.10">
    <property type="entry name" value="Uridine Diphospho-n-acetylenolpyruvylglucosamine Reductase, domain 2"/>
    <property type="match status" value="1"/>
</dbReference>
<evidence type="ECO:0000313" key="23">
    <source>
        <dbReference type="Proteomes" id="UP000283993"/>
    </source>
</evidence>
<keyword evidence="12 20" id="KW-0521">NADP</keyword>
<evidence type="ECO:0000256" key="19">
    <source>
        <dbReference type="ARBA" id="ARBA00048914"/>
    </source>
</evidence>
<feature type="domain" description="FAD-binding PCMH-type" evidence="21">
    <location>
        <begin position="36"/>
        <end position="209"/>
    </location>
</feature>
<feature type="active site" evidence="20">
    <location>
        <position position="310"/>
    </location>
</feature>
<dbReference type="PANTHER" id="PTHR21071">
    <property type="entry name" value="UDP-N-ACETYLENOLPYRUVOYLGLUCOSAMINE REDUCTASE"/>
    <property type="match status" value="1"/>
</dbReference>
<dbReference type="Gene3D" id="3.30.465.10">
    <property type="match status" value="1"/>
</dbReference>
<dbReference type="RefSeq" id="WP_123630244.1">
    <property type="nucleotide sequence ID" value="NZ_AYKH01000004.1"/>
</dbReference>
<evidence type="ECO:0000256" key="9">
    <source>
        <dbReference type="ARBA" id="ARBA00022618"/>
    </source>
</evidence>
<dbReference type="GO" id="GO:0071555">
    <property type="term" value="P:cell wall organization"/>
    <property type="evidence" value="ECO:0007669"/>
    <property type="project" value="UniProtKB-KW"/>
</dbReference>
<comment type="pathway">
    <text evidence="4 20">Cell wall biogenesis; peptidoglycan biosynthesis.</text>
</comment>
<proteinExistence type="inferred from homology"/>
<evidence type="ECO:0000313" key="22">
    <source>
        <dbReference type="EMBL" id="ROO29533.1"/>
    </source>
</evidence>
<dbReference type="InterPro" id="IPR003170">
    <property type="entry name" value="MurB"/>
</dbReference>
<dbReference type="InterPro" id="IPR011601">
    <property type="entry name" value="MurB_C"/>
</dbReference>
<evidence type="ECO:0000256" key="18">
    <source>
        <dbReference type="ARBA" id="ARBA00031026"/>
    </source>
</evidence>
<accession>A0A423PVB1</accession>
<evidence type="ECO:0000256" key="7">
    <source>
        <dbReference type="ARBA" id="ARBA00015188"/>
    </source>
</evidence>
<comment type="caution">
    <text evidence="20">Lacks conserved residue(s) required for the propagation of feature annotation.</text>
</comment>
<keyword evidence="9 20" id="KW-0132">Cell division</keyword>
<dbReference type="InterPro" id="IPR016167">
    <property type="entry name" value="FAD-bd_PCMH_sub1"/>
</dbReference>
<dbReference type="UniPathway" id="UPA00219"/>
<evidence type="ECO:0000256" key="12">
    <source>
        <dbReference type="ARBA" id="ARBA00022857"/>
    </source>
</evidence>
<keyword evidence="14 20" id="KW-0573">Peptidoglycan synthesis</keyword>
<evidence type="ECO:0000259" key="21">
    <source>
        <dbReference type="PROSITE" id="PS51387"/>
    </source>
</evidence>
<evidence type="ECO:0000256" key="14">
    <source>
        <dbReference type="ARBA" id="ARBA00022984"/>
    </source>
</evidence>
<reference evidence="22 23" key="1">
    <citation type="submission" date="2013-10" db="EMBL/GenBank/DDBJ databases">
        <title>Salinisphaera orenii MK-B5 Genome Sequencing.</title>
        <authorList>
            <person name="Lai Q."/>
            <person name="Li C."/>
            <person name="Shao Z."/>
        </authorList>
    </citation>
    <scope>NUCLEOTIDE SEQUENCE [LARGE SCALE GENOMIC DNA]</scope>
    <source>
        <strain evidence="22 23">MK-B5</strain>
    </source>
</reference>
<dbReference type="AlphaFoldDB" id="A0A423PVB1"/>
<organism evidence="22 23">
    <name type="scientific">Salinisphaera orenii MK-B5</name>
    <dbReference type="NCBI Taxonomy" id="856730"/>
    <lineage>
        <taxon>Bacteria</taxon>
        <taxon>Pseudomonadati</taxon>
        <taxon>Pseudomonadota</taxon>
        <taxon>Gammaproteobacteria</taxon>
        <taxon>Salinisphaerales</taxon>
        <taxon>Salinisphaeraceae</taxon>
        <taxon>Salinisphaera</taxon>
    </lineage>
</organism>
<dbReference type="EC" id="1.3.1.98" evidence="6 20"/>
<dbReference type="HAMAP" id="MF_00037">
    <property type="entry name" value="MurB"/>
    <property type="match status" value="1"/>
</dbReference>
<keyword evidence="11 20" id="KW-0274">FAD</keyword>
<comment type="caution">
    <text evidence="22">The sequence shown here is derived from an EMBL/GenBank/DDBJ whole genome shotgun (WGS) entry which is preliminary data.</text>
</comment>
<comment type="subcellular location">
    <subcellularLocation>
        <location evidence="3 20">Cytoplasm</location>
    </subcellularLocation>
</comment>
<dbReference type="PANTHER" id="PTHR21071:SF4">
    <property type="entry name" value="UDP-N-ACETYLENOLPYRUVOYLGLUCOSAMINE REDUCTASE"/>
    <property type="match status" value="1"/>
</dbReference>
<dbReference type="Proteomes" id="UP000283993">
    <property type="component" value="Unassembled WGS sequence"/>
</dbReference>
<keyword evidence="13 20" id="KW-0133">Cell shape</keyword>
<evidence type="ECO:0000256" key="5">
    <source>
        <dbReference type="ARBA" id="ARBA00010485"/>
    </source>
</evidence>
<dbReference type="NCBIfam" id="TIGR00179">
    <property type="entry name" value="murB"/>
    <property type="match status" value="1"/>
</dbReference>
<dbReference type="GO" id="GO:0051301">
    <property type="term" value="P:cell division"/>
    <property type="evidence" value="ECO:0007669"/>
    <property type="project" value="UniProtKB-KW"/>
</dbReference>
<sequence length="335" mass="36570">MRKPRTPTPAQRRALARRLGRELKRDVPLASKTSFRIGGPAALYFEARTPEALAIAVRAARALEVDHFLLGSGANILIGDRGYPGLVIANHAREITVRGTCVTAASGAMIYPDLIDAATGHGLSGLEHYVGIPSTVGGALWQNLHFLSPAPTRERTMFIGEILESAELLTADNRRRRVDVDYFDFGYDQSILHTRDDVVLSATFELEPAPAEMLARIMDENLRWRAERHPPLDSEPSAGSIFRKIEGIGAGRLIDECGLKGLACGDAQISPRHANIIVNHGRASAADVCALIMHVQRTVHAETGYWLTPEISFIGEFGPVRRIAPETRAAAETKM</sequence>
<dbReference type="EMBL" id="AYKH01000004">
    <property type="protein sequence ID" value="ROO29533.1"/>
    <property type="molecule type" value="Genomic_DNA"/>
</dbReference>
<keyword evidence="17 20" id="KW-0961">Cell wall biogenesis/degradation</keyword>
<keyword evidence="8 20" id="KW-0963">Cytoplasm</keyword>
<comment type="cofactor">
    <cofactor evidence="1 20">
        <name>FAD</name>
        <dbReference type="ChEBI" id="CHEBI:57692"/>
    </cofactor>
</comment>
<evidence type="ECO:0000256" key="17">
    <source>
        <dbReference type="ARBA" id="ARBA00023316"/>
    </source>
</evidence>
<dbReference type="GO" id="GO:0009252">
    <property type="term" value="P:peptidoglycan biosynthetic process"/>
    <property type="evidence" value="ECO:0007669"/>
    <property type="project" value="UniProtKB-UniRule"/>
</dbReference>
<keyword evidence="23" id="KW-1185">Reference proteome</keyword>
<dbReference type="PROSITE" id="PS51387">
    <property type="entry name" value="FAD_PCMH"/>
    <property type="match status" value="1"/>
</dbReference>